<evidence type="ECO:0000259" key="7">
    <source>
        <dbReference type="Pfam" id="PF07959"/>
    </source>
</evidence>
<feature type="domain" description="GDP-fucose pyrophosphorylase" evidence="7">
    <location>
        <begin position="137"/>
        <end position="315"/>
    </location>
</feature>
<dbReference type="GO" id="GO:0005524">
    <property type="term" value="F:ATP binding"/>
    <property type="evidence" value="ECO:0007669"/>
    <property type="project" value="UniProtKB-KW"/>
</dbReference>
<keyword evidence="1" id="KW-0808">Transferase</keyword>
<dbReference type="Pfam" id="PF00288">
    <property type="entry name" value="GHMP_kinases_N"/>
    <property type="match status" value="1"/>
</dbReference>
<dbReference type="InterPro" id="IPR020568">
    <property type="entry name" value="Ribosomal_Su5_D2-typ_SF"/>
</dbReference>
<dbReference type="FunCoup" id="A0A1D6JL91">
    <property type="interactions" value="1125"/>
</dbReference>
<keyword evidence="2" id="KW-0547">Nucleotide-binding</keyword>
<protein>
    <submittedName>
        <fullName evidence="9">Bifunctional fucokinase/fucose pyrophosphorylase</fullName>
    </submittedName>
</protein>
<dbReference type="OMA" id="QRWREAW"/>
<keyword evidence="3 9" id="KW-0418">Kinase</keyword>
<dbReference type="Gene3D" id="3.30.230.120">
    <property type="match status" value="1"/>
</dbReference>
<dbReference type="SUPFAM" id="SSF54211">
    <property type="entry name" value="Ribosomal protein S5 domain 2-like"/>
    <property type="match status" value="1"/>
</dbReference>
<dbReference type="ExpressionAtlas" id="A0A1D6JL91">
    <property type="expression patterns" value="baseline and differential"/>
</dbReference>
<dbReference type="PANTHER" id="PTHR32463">
    <property type="entry name" value="L-FUCOSE KINASE"/>
    <property type="match status" value="1"/>
</dbReference>
<dbReference type="FunFam" id="3.30.230.120:FF:000002">
    <property type="entry name" value="Bifunctional fucokinase/fucose pyrophosphorylase"/>
    <property type="match status" value="1"/>
</dbReference>
<dbReference type="PANTHER" id="PTHR32463:SF0">
    <property type="entry name" value="L-FUCOSE KINASE"/>
    <property type="match status" value="1"/>
</dbReference>
<organism evidence="9">
    <name type="scientific">Zea mays</name>
    <name type="common">Maize</name>
    <dbReference type="NCBI Taxonomy" id="4577"/>
    <lineage>
        <taxon>Eukaryota</taxon>
        <taxon>Viridiplantae</taxon>
        <taxon>Streptophyta</taxon>
        <taxon>Embryophyta</taxon>
        <taxon>Tracheophyta</taxon>
        <taxon>Spermatophyta</taxon>
        <taxon>Magnoliopsida</taxon>
        <taxon>Liliopsida</taxon>
        <taxon>Poales</taxon>
        <taxon>Poaceae</taxon>
        <taxon>PACMAD clade</taxon>
        <taxon>Panicoideae</taxon>
        <taxon>Andropogonodae</taxon>
        <taxon>Andropogoneae</taxon>
        <taxon>Tripsacinae</taxon>
        <taxon>Zea</taxon>
    </lineage>
</organism>
<name>A0A1D6JL91_MAIZE</name>
<feature type="domain" description="GHMP kinase N-terminal" evidence="6">
    <location>
        <begin position="781"/>
        <end position="851"/>
    </location>
</feature>
<dbReference type="SUPFAM" id="SSF55060">
    <property type="entry name" value="GHMP Kinase, C-terminal domain"/>
    <property type="match status" value="1"/>
</dbReference>
<dbReference type="Pfam" id="PF08544">
    <property type="entry name" value="GHMP_kinases_C"/>
    <property type="match status" value="1"/>
</dbReference>
<evidence type="ECO:0000256" key="4">
    <source>
        <dbReference type="ARBA" id="ARBA00022840"/>
    </source>
</evidence>
<dbReference type="Pfam" id="PF07959">
    <property type="entry name" value="Fucose_pyrophosphorylase"/>
    <property type="match status" value="2"/>
</dbReference>
<dbReference type="InterPro" id="IPR006204">
    <property type="entry name" value="GHMP_kinase_N_dom"/>
</dbReference>
<evidence type="ECO:0000259" key="8">
    <source>
        <dbReference type="Pfam" id="PF08544"/>
    </source>
</evidence>
<dbReference type="PaxDb" id="4577-GRMZM2G077780_P01"/>
<reference evidence="9" key="1">
    <citation type="submission" date="2015-12" db="EMBL/GenBank/DDBJ databases">
        <title>Update maize B73 reference genome by single molecule sequencing technologies.</title>
        <authorList>
            <consortium name="Maize Genome Sequencing Project"/>
            <person name="Ware D."/>
        </authorList>
    </citation>
    <scope>NUCLEOTIDE SEQUENCE [LARGE SCALE GENOMIC DNA]</scope>
    <source>
        <tissue evidence="9">Seedling</tissue>
    </source>
</reference>
<evidence type="ECO:0000256" key="1">
    <source>
        <dbReference type="ARBA" id="ARBA00022679"/>
    </source>
</evidence>
<evidence type="ECO:0000313" key="9">
    <source>
        <dbReference type="EMBL" id="ONL92914.1"/>
    </source>
</evidence>
<dbReference type="EMBL" id="CM007647">
    <property type="protein sequence ID" value="ONL92914.1"/>
    <property type="molecule type" value="Genomic_DNA"/>
</dbReference>
<evidence type="ECO:0000256" key="2">
    <source>
        <dbReference type="ARBA" id="ARBA00022741"/>
    </source>
</evidence>
<dbReference type="IntAct" id="A0A1D6JL91">
    <property type="interactions" value="1"/>
</dbReference>
<dbReference type="InParanoid" id="A0A1D6JL91"/>
<keyword evidence="4" id="KW-0067">ATP-binding</keyword>
<dbReference type="InterPro" id="IPR012887">
    <property type="entry name" value="GDP_fucose_pyrophosphorylase"/>
</dbReference>
<dbReference type="InterPro" id="IPR013750">
    <property type="entry name" value="GHMP_kinase_C_dom"/>
</dbReference>
<dbReference type="InterPro" id="IPR036554">
    <property type="entry name" value="GHMP_kinase_C_sf"/>
</dbReference>
<dbReference type="InterPro" id="IPR052203">
    <property type="entry name" value="GHMP_Kinase-Related"/>
</dbReference>
<evidence type="ECO:0000256" key="5">
    <source>
        <dbReference type="ARBA" id="ARBA00038121"/>
    </source>
</evidence>
<gene>
    <name evidence="9" type="ORF">ZEAMMB73_Zm00001d027347</name>
</gene>
<dbReference type="PRINTS" id="PR00959">
    <property type="entry name" value="MEVGALKINASE"/>
</dbReference>
<dbReference type="AlphaFoldDB" id="A0A1D6JL91"/>
<evidence type="ECO:0000256" key="3">
    <source>
        <dbReference type="ARBA" id="ARBA00022777"/>
    </source>
</evidence>
<dbReference type="eggNOG" id="KOG4644">
    <property type="taxonomic scope" value="Eukaryota"/>
</dbReference>
<feature type="domain" description="GHMP kinase C-terminal" evidence="8">
    <location>
        <begin position="932"/>
        <end position="1009"/>
    </location>
</feature>
<sequence length="1026" mass="111423">MDARPRRRRARTAEEAAATLRKAWCRLRLSARDPARVPPWDAVVLTAASPKQAALYNRQLERARALGRFPASTAAIAVPDPDGARIGSGAATLHAVAALVRHLAAQASKEEIGEFLLEGGNGGSGDEATIAAAAGFMAKKHVLLLHAGGDSKRVPWANPMGKAFLPLPYLAGDNPDGPVPLLFDHILAISSSARQAFNNQGGIFIMTGDVLPCFDASNLYLPDDAACIVTVPTTLDVAANHGVVVASKDAGIDQETYSLCLVDDLLQKPTVSELAEGHAILDDGRALLDTGIIAATGKAWQDLVTLAHSSSHSVVKELMTCNKEASYHFQHYDFSFLHFGTSAEVLDHLAGSYSGLVGRRHMCSLPETTACDIAATAIILCTKISSGVSIGEDTLVYDSVLSGRIRIGSQCIIVSVNIREFDGSACFTLPDRHCLWEVPLANSAGRVLVYCGLHDNPKVSIQKDGTFCGKPWINVLEDLRIQDTDLWGSTSQDKCLWTAKLFPVMSLPEMLNVGMWLMGSECDPDGRIASLWQKSQRISLEELHRAIDYRQLCTDSSKHQANLAADIAKACMNYGLLGRNLFQLCEEMLQKDTCLAVYEELLSFFPSHSEQYPGVLPQSREYQVKMDLLRASGDLSTACTVEEKVWASIASETASAIKYGSKEPSSGKMSSNHESLHPRKTVVELPVRVDFVGGWSDTPPWSLERPGCVLNMAISLQGSLPVGAMIETTEDHLGVRIEDDAGRHVYIDNLASISSPFKESDPFRLVKSALIVTGILGHEILSKSGLNIRTWSNVPRGSGLGTSSILSAAVVKGLFQVMEDDESDDSVARAVLVVEQIMGTGGGWQDQIGGLYPGIKCTQSFPGQPLRLQVVPVLTTPQLIQELEERLLIVFTGQVRLAHQVLQKVVTRYLRRDSILISSIKRLAELAKIGREALMNGELDELGGILLEAWRLHQELDPFCSNRPVDELFAFADPYCCGYKLVGAGGGGFALLLAKNPSCARELRRALEESDTFDVKVYDWNVAMPR</sequence>
<comment type="similarity">
    <text evidence="5">Belongs to the GHMP kinase family.</text>
</comment>
<dbReference type="STRING" id="4577.A0A1D6JL91"/>
<dbReference type="GO" id="GO:0016301">
    <property type="term" value="F:kinase activity"/>
    <property type="evidence" value="ECO:0007669"/>
    <property type="project" value="UniProtKB-KW"/>
</dbReference>
<feature type="domain" description="GDP-fucose pyrophosphorylase" evidence="7">
    <location>
        <begin position="335"/>
        <end position="506"/>
    </location>
</feature>
<accession>A0A1D6JL91</accession>
<dbReference type="GO" id="GO:0042350">
    <property type="term" value="P:GDP-L-fucose biosynthetic process"/>
    <property type="evidence" value="ECO:0007669"/>
    <property type="project" value="UniProtKB-ARBA"/>
</dbReference>
<evidence type="ECO:0000259" key="6">
    <source>
        <dbReference type="Pfam" id="PF00288"/>
    </source>
</evidence>
<proteinExistence type="inferred from homology"/>